<comment type="similarity">
    <text evidence="1">Belongs to the peptidase S33 family.</text>
</comment>
<evidence type="ECO:0000259" key="5">
    <source>
        <dbReference type="Pfam" id="PF06441"/>
    </source>
</evidence>
<dbReference type="GO" id="GO:0004301">
    <property type="term" value="F:epoxide hydrolase activity"/>
    <property type="evidence" value="ECO:0007669"/>
    <property type="project" value="TreeGrafter"/>
</dbReference>
<dbReference type="Proteomes" id="UP000218505">
    <property type="component" value="Chromosome"/>
</dbReference>
<keyword evidence="7" id="KW-1185">Reference proteome</keyword>
<feature type="active site" description="Nucleophile" evidence="4">
    <location>
        <position position="165"/>
    </location>
</feature>
<dbReference type="InterPro" id="IPR010497">
    <property type="entry name" value="Epoxide_hydro_N"/>
</dbReference>
<organism evidence="6 7">
    <name type="scientific">Actinosynnema pretiosum</name>
    <dbReference type="NCBI Taxonomy" id="42197"/>
    <lineage>
        <taxon>Bacteria</taxon>
        <taxon>Bacillati</taxon>
        <taxon>Actinomycetota</taxon>
        <taxon>Actinomycetes</taxon>
        <taxon>Pseudonocardiales</taxon>
        <taxon>Pseudonocardiaceae</taxon>
        <taxon>Actinosynnema</taxon>
    </lineage>
</organism>
<evidence type="ECO:0000256" key="1">
    <source>
        <dbReference type="ARBA" id="ARBA00010088"/>
    </source>
</evidence>
<dbReference type="GO" id="GO:0097176">
    <property type="term" value="P:epoxide metabolic process"/>
    <property type="evidence" value="ECO:0007669"/>
    <property type="project" value="TreeGrafter"/>
</dbReference>
<evidence type="ECO:0000256" key="3">
    <source>
        <dbReference type="ARBA" id="ARBA00022801"/>
    </source>
</evidence>
<sequence length="362" mass="40376">MSNHPVLSVSDDDLADLRDRLRRTRWAARWPTPAWEAGTDPDELERLARHWADGYDWRAREAEINALPSHFAEVDGVRLHYLRYDGAGDALPLVLTNGWPSTFYELVGLAERLAARGFTTIVPSLPGYPLSAPRPSLTSTPTHELWHRLMREELGFARYGAHGGDLGAGVSTLLAKAHPESVAGLHLMAVAPPARHDAGSLTDAERAHAGRARTWWDEEGAYEHQHRTRPLTLAPALSDSPVGLLSWVLEKYRAWSHTGLRAHSDDFLLTQASLYWFTNSIGTSLRPYYEHGRAPEPEADRVEAPTAVALFPGDLATPPREWAERTHRVVRWTELPRGGHFAPVEEPELLADDLAGFFGDLR</sequence>
<evidence type="ECO:0000313" key="7">
    <source>
        <dbReference type="Proteomes" id="UP000218505"/>
    </source>
</evidence>
<dbReference type="Gene3D" id="3.40.50.1820">
    <property type="entry name" value="alpha/beta hydrolase"/>
    <property type="match status" value="1"/>
</dbReference>
<dbReference type="KEGG" id="apre:CNX65_21500"/>
<accession>A0A290Z978</accession>
<dbReference type="PIRSF" id="PIRSF001112">
    <property type="entry name" value="Epoxide_hydrolase"/>
    <property type="match status" value="1"/>
</dbReference>
<dbReference type="InterPro" id="IPR029058">
    <property type="entry name" value="AB_hydrolase_fold"/>
</dbReference>
<dbReference type="EMBL" id="CP023445">
    <property type="protein sequence ID" value="ATE55544.1"/>
    <property type="molecule type" value="Genomic_DNA"/>
</dbReference>
<feature type="active site" description="Proton acceptor" evidence="4">
    <location>
        <position position="340"/>
    </location>
</feature>
<gene>
    <name evidence="6" type="ORF">CNX65_21500</name>
</gene>
<name>A0A290Z978_9PSEU</name>
<evidence type="ECO:0000256" key="2">
    <source>
        <dbReference type="ARBA" id="ARBA00022797"/>
    </source>
</evidence>
<feature type="active site" description="Proton donor" evidence="4">
    <location>
        <position position="288"/>
    </location>
</feature>
<evidence type="ECO:0000313" key="6">
    <source>
        <dbReference type="EMBL" id="ATE55544.1"/>
    </source>
</evidence>
<dbReference type="PANTHER" id="PTHR21661:SF35">
    <property type="entry name" value="EPOXIDE HYDROLASE"/>
    <property type="match status" value="1"/>
</dbReference>
<protein>
    <submittedName>
        <fullName evidence="6">Hydrolase</fullName>
    </submittedName>
</protein>
<dbReference type="SUPFAM" id="SSF53474">
    <property type="entry name" value="alpha/beta-Hydrolases"/>
    <property type="match status" value="1"/>
</dbReference>
<dbReference type="AlphaFoldDB" id="A0A290Z978"/>
<dbReference type="InterPro" id="IPR000639">
    <property type="entry name" value="Epox_hydrolase-like"/>
</dbReference>
<keyword evidence="2" id="KW-0058">Aromatic hydrocarbons catabolism</keyword>
<dbReference type="PRINTS" id="PR00412">
    <property type="entry name" value="EPOXHYDRLASE"/>
</dbReference>
<dbReference type="InterPro" id="IPR016292">
    <property type="entry name" value="Epoxide_hydrolase"/>
</dbReference>
<keyword evidence="3 6" id="KW-0378">Hydrolase</keyword>
<evidence type="ECO:0000256" key="4">
    <source>
        <dbReference type="PIRSR" id="PIRSR001112-1"/>
    </source>
</evidence>
<dbReference type="RefSeq" id="WP_096495375.1">
    <property type="nucleotide sequence ID" value="NZ_CP023445.1"/>
</dbReference>
<proteinExistence type="inferred from homology"/>
<reference evidence="6" key="1">
    <citation type="submission" date="2017-09" db="EMBL/GenBank/DDBJ databases">
        <title>Complete Genome Sequence of ansamitocin-producing Bacterium Actinosynnema pretiosum X47.</title>
        <authorList>
            <person name="Cao G."/>
            <person name="Zong G."/>
            <person name="Zhong C."/>
            <person name="Fu J."/>
        </authorList>
    </citation>
    <scope>NUCLEOTIDE SEQUENCE [LARGE SCALE GENOMIC DNA]</scope>
    <source>
        <strain evidence="6">X47</strain>
    </source>
</reference>
<feature type="domain" description="Epoxide hydrolase N-terminal" evidence="5">
    <location>
        <begin position="7"/>
        <end position="105"/>
    </location>
</feature>
<dbReference type="PANTHER" id="PTHR21661">
    <property type="entry name" value="EPOXIDE HYDROLASE 1-RELATED"/>
    <property type="match status" value="1"/>
</dbReference>
<dbReference type="Pfam" id="PF06441">
    <property type="entry name" value="EHN"/>
    <property type="match status" value="1"/>
</dbReference>